<sequence length="53" mass="6014">MSQSKLGIILHSVSRECLQYLRDVLLFWLISPVLVLPRCKQLGPLHPINGCMP</sequence>
<gene>
    <name evidence="1" type="primary">ORF138590</name>
</gene>
<proteinExistence type="predicted"/>
<dbReference type="EMBL" id="HACG01036836">
    <property type="protein sequence ID" value="CEK83701.1"/>
    <property type="molecule type" value="Transcribed_RNA"/>
</dbReference>
<name>A0A0B7AUK7_9EUPU</name>
<organism evidence="1">
    <name type="scientific">Arion vulgaris</name>
    <dbReference type="NCBI Taxonomy" id="1028688"/>
    <lineage>
        <taxon>Eukaryota</taxon>
        <taxon>Metazoa</taxon>
        <taxon>Spiralia</taxon>
        <taxon>Lophotrochozoa</taxon>
        <taxon>Mollusca</taxon>
        <taxon>Gastropoda</taxon>
        <taxon>Heterobranchia</taxon>
        <taxon>Euthyneura</taxon>
        <taxon>Panpulmonata</taxon>
        <taxon>Eupulmonata</taxon>
        <taxon>Stylommatophora</taxon>
        <taxon>Helicina</taxon>
        <taxon>Arionoidea</taxon>
        <taxon>Arionidae</taxon>
        <taxon>Arion</taxon>
    </lineage>
</organism>
<evidence type="ECO:0000313" key="1">
    <source>
        <dbReference type="EMBL" id="CEK83701.1"/>
    </source>
</evidence>
<dbReference type="AlphaFoldDB" id="A0A0B7AUK7"/>
<reference evidence="1" key="1">
    <citation type="submission" date="2014-12" db="EMBL/GenBank/DDBJ databases">
        <title>Insight into the proteome of Arion vulgaris.</title>
        <authorList>
            <person name="Aradska J."/>
            <person name="Bulat T."/>
            <person name="Smidak R."/>
            <person name="Sarate P."/>
            <person name="Gangsoo J."/>
            <person name="Sialana F."/>
            <person name="Bilban M."/>
            <person name="Lubec G."/>
        </authorList>
    </citation>
    <scope>NUCLEOTIDE SEQUENCE</scope>
    <source>
        <tissue evidence="1">Skin</tissue>
    </source>
</reference>
<accession>A0A0B7AUK7</accession>
<protein>
    <submittedName>
        <fullName evidence="1">Uncharacterized protein</fullName>
    </submittedName>
</protein>